<dbReference type="CDD" id="cd19943">
    <property type="entry name" value="NirB_Fer2_BFD-like_1"/>
    <property type="match status" value="1"/>
</dbReference>
<dbReference type="Gene3D" id="1.10.10.1100">
    <property type="entry name" value="BFD-like [2Fe-2S]-binding domain"/>
    <property type="match status" value="1"/>
</dbReference>
<dbReference type="Pfam" id="PF01077">
    <property type="entry name" value="NIR_SIR"/>
    <property type="match status" value="1"/>
</dbReference>
<comment type="cofactor">
    <cofactor evidence="2">
        <name>[4Fe-4S] cluster</name>
        <dbReference type="ChEBI" id="CHEBI:49883"/>
    </cofactor>
</comment>
<dbReference type="Pfam" id="PF03460">
    <property type="entry name" value="NIR_SIR_ferr"/>
    <property type="match status" value="1"/>
</dbReference>
<dbReference type="RefSeq" id="WP_307338558.1">
    <property type="nucleotide sequence ID" value="NZ_JAUSUD010000004.1"/>
</dbReference>
<keyword evidence="6" id="KW-0004">4Fe-4S</keyword>
<evidence type="ECO:0000256" key="11">
    <source>
        <dbReference type="ARBA" id="ARBA00022827"/>
    </source>
</evidence>
<dbReference type="SUPFAM" id="SSF56014">
    <property type="entry name" value="Nitrite and sulphite reductase 4Fe-4S domain-like"/>
    <property type="match status" value="1"/>
</dbReference>
<gene>
    <name evidence="23" type="ORF">J2S19_001223</name>
</gene>
<evidence type="ECO:0000256" key="7">
    <source>
        <dbReference type="ARBA" id="ARBA00022617"/>
    </source>
</evidence>
<dbReference type="EC" id="1.7.1.15" evidence="23"/>
<dbReference type="InterPro" id="IPR041854">
    <property type="entry name" value="BFD-like_2Fe2S-bd_dom_sf"/>
</dbReference>
<dbReference type="PANTHER" id="PTHR43809:SF1">
    <property type="entry name" value="NITRITE REDUCTASE (NADH) LARGE SUBUNIT"/>
    <property type="match status" value="1"/>
</dbReference>
<evidence type="ECO:0000256" key="17">
    <source>
        <dbReference type="PIRNR" id="PIRNR037149"/>
    </source>
</evidence>
<evidence type="ECO:0000256" key="13">
    <source>
        <dbReference type="ARBA" id="ARBA00023004"/>
    </source>
</evidence>
<accession>A0ABT9ZDS8</accession>
<feature type="domain" description="Nitrite/Sulfite reductase ferredoxin-like" evidence="19">
    <location>
        <begin position="554"/>
        <end position="615"/>
    </location>
</feature>
<keyword evidence="24" id="KW-1185">Reference proteome</keyword>
<dbReference type="InterPro" id="IPR012744">
    <property type="entry name" value="Nitri_red_NirB"/>
</dbReference>
<dbReference type="SUPFAM" id="SSF55124">
    <property type="entry name" value="Nitrite/Sulfite reductase N-terminal domain-like"/>
    <property type="match status" value="1"/>
</dbReference>
<keyword evidence="8 17" id="KW-0285">Flavoprotein</keyword>
<evidence type="ECO:0000259" key="19">
    <source>
        <dbReference type="Pfam" id="PF03460"/>
    </source>
</evidence>
<evidence type="ECO:0000256" key="10">
    <source>
        <dbReference type="ARBA" id="ARBA00022723"/>
    </source>
</evidence>
<evidence type="ECO:0000259" key="22">
    <source>
        <dbReference type="Pfam" id="PF18267"/>
    </source>
</evidence>
<evidence type="ECO:0000256" key="4">
    <source>
        <dbReference type="ARBA" id="ARBA00005096"/>
    </source>
</evidence>
<evidence type="ECO:0000256" key="5">
    <source>
        <dbReference type="ARBA" id="ARBA00010429"/>
    </source>
</evidence>
<dbReference type="EMBL" id="JAUSUD010000004">
    <property type="protein sequence ID" value="MDQ0229971.1"/>
    <property type="molecule type" value="Genomic_DNA"/>
</dbReference>
<keyword evidence="12 23" id="KW-0560">Oxidoreductase</keyword>
<reference evidence="23 24" key="1">
    <citation type="submission" date="2023-07" db="EMBL/GenBank/DDBJ databases">
        <title>Genomic Encyclopedia of Type Strains, Phase IV (KMG-IV): sequencing the most valuable type-strain genomes for metagenomic binning, comparative biology and taxonomic classification.</title>
        <authorList>
            <person name="Goeker M."/>
        </authorList>
    </citation>
    <scope>NUCLEOTIDE SEQUENCE [LARGE SCALE GENOMIC DNA]</scope>
    <source>
        <strain evidence="23 24">DSM 29005</strain>
    </source>
</reference>
<dbReference type="InterPro" id="IPR006066">
    <property type="entry name" value="NO2/SO3_Rdtase_FeS/sirohaem_BS"/>
</dbReference>
<dbReference type="SUPFAM" id="SSF51905">
    <property type="entry name" value="FAD/NAD(P)-binding domain"/>
    <property type="match status" value="1"/>
</dbReference>
<evidence type="ECO:0000259" key="21">
    <source>
        <dbReference type="Pfam" id="PF07992"/>
    </source>
</evidence>
<dbReference type="InterPro" id="IPR023753">
    <property type="entry name" value="FAD/NAD-binding_dom"/>
</dbReference>
<dbReference type="PRINTS" id="PR00397">
    <property type="entry name" value="SIROHAEM"/>
</dbReference>
<comment type="pathway">
    <text evidence="4">Nitrogen metabolism; nitrate reduction (assimilation).</text>
</comment>
<feature type="domain" description="Nitrite/sulphite reductase 4Fe-4S" evidence="18">
    <location>
        <begin position="624"/>
        <end position="761"/>
    </location>
</feature>
<comment type="cofactor">
    <cofactor evidence="16">
        <name>[2Fe-2S] cluster</name>
        <dbReference type="ChEBI" id="CHEBI:190135"/>
    </cofactor>
</comment>
<dbReference type="InterPro" id="IPR017121">
    <property type="entry name" value="Nitrite_Rdtase_lsu"/>
</dbReference>
<dbReference type="CDD" id="cd19944">
    <property type="entry name" value="NirB_Fer2_BFD-like_2"/>
    <property type="match status" value="1"/>
</dbReference>
<dbReference type="PANTHER" id="PTHR43809">
    <property type="entry name" value="NITRITE REDUCTASE (NADH) LARGE SUBUNIT"/>
    <property type="match status" value="1"/>
</dbReference>
<dbReference type="Gene3D" id="3.90.480.10">
    <property type="entry name" value="Sulfite Reductase Hemoprotein,Domain 2"/>
    <property type="match status" value="1"/>
</dbReference>
<sequence>MAKKLVMIGNGMAGIRTIEEILKINRNLYEITIFGKEPHPNYNRIQLSTVLQGDTTINDIILNDLAWYEENGIQLYTGEEVIQINPERKVVISDIGRETPYDELILATGSVPFILPIPGADKHGVTGFRDIQDCETMIETSKKYKKAVVIGGGLLGLEAARGLLNLGMEVDVVHLLEHLMEKQLDETASKMLEKELAAQGMNFLMKTETAEIIGSERVEGIRFKDGSETKADLVVMAVGIVPNVRLAKDGGLYVNRGIVVDDYMQTSIPGVYAVGECAEHREITYGLVAPLYEQGKVLAEHICGIPTKRYEGSVTGTQLKVSDVDLYSAGEIFEDNTTKAVKVHNEFDGIYKKVLIRDNRIVGIVLYGNTSDSSRLYRMMIKQEDIQSMTNFAFLQAEGGNAENNDVASMPDDELVCGCNGVTKGTIVEAIKTQGLTSVAEVGGCTNAGRSCGRCKPLISNILEYTLGDEFDKTAPKETLCTCTTLSRDEVVAEIREKGLTNVKEVMNVLGWKQEEGCTKCRPALNYYLGMIYPEYKDDRDSRLVNEKMHANIQKDGTYTVVPRMYGGVTNAEDLKKIAEVAEKYNVPLLKLTGGQRIALMGIKKDELPDIWEELGMPSGYAYGKTLRTVKTCVGAKFCRYGTQDSMGLGIELEKRFERLDTPHKVKMGVSACPRNCAESGIKDVGIVGIDGGWEIYVGGNGGTDLKAADLLTTVKTEEEVYTLVGAYLQYYRETAAYLERTSKWLERVGLEHVKEVLSDKSFVKDLNERINKTLERYSEPWKDAIEDKEIRDRYYTTRKVTLPIQ</sequence>
<feature type="domain" description="FAD/NAD(P)-binding" evidence="21">
    <location>
        <begin position="4"/>
        <end position="280"/>
    </location>
</feature>
<dbReference type="Gene3D" id="3.30.390.30">
    <property type="match status" value="1"/>
</dbReference>
<evidence type="ECO:0000256" key="1">
    <source>
        <dbReference type="ARBA" id="ARBA00001929"/>
    </source>
</evidence>
<evidence type="ECO:0000313" key="23">
    <source>
        <dbReference type="EMBL" id="MDQ0229971.1"/>
    </source>
</evidence>
<feature type="domain" description="BFD-like [2Fe-2S]-binding" evidence="20">
    <location>
        <begin position="480"/>
        <end position="529"/>
    </location>
</feature>
<comment type="similarity">
    <text evidence="5">Belongs to the nitrite and sulfite reductase 4Fe-4S domain family.</text>
</comment>
<name>A0ABT9ZDS8_9BACI</name>
<dbReference type="GO" id="GO:0106316">
    <property type="term" value="F:nitrite reductase (NADH) activity"/>
    <property type="evidence" value="ECO:0007669"/>
    <property type="project" value="UniProtKB-EC"/>
</dbReference>
<dbReference type="Gene3D" id="3.30.413.10">
    <property type="entry name" value="Sulfite Reductase Hemoprotein, domain 1"/>
    <property type="match status" value="1"/>
</dbReference>
<dbReference type="InterPro" id="IPR036136">
    <property type="entry name" value="Nit/Sulf_reduc_fer-like_dom_sf"/>
</dbReference>
<feature type="domain" description="NADH-rubredoxin oxidoreductase C-terminal" evidence="22">
    <location>
        <begin position="317"/>
        <end position="383"/>
    </location>
</feature>
<evidence type="ECO:0000256" key="3">
    <source>
        <dbReference type="ARBA" id="ARBA00001974"/>
    </source>
</evidence>
<comment type="cofactor">
    <cofactor evidence="3 17">
        <name>FAD</name>
        <dbReference type="ChEBI" id="CHEBI:57692"/>
    </cofactor>
</comment>
<evidence type="ECO:0000256" key="12">
    <source>
        <dbReference type="ARBA" id="ARBA00023002"/>
    </source>
</evidence>
<dbReference type="Gene3D" id="3.50.50.60">
    <property type="entry name" value="FAD/NAD(P)-binding domain"/>
    <property type="match status" value="2"/>
</dbReference>
<keyword evidence="9" id="KW-0001">2Fe-2S</keyword>
<dbReference type="InterPro" id="IPR016156">
    <property type="entry name" value="FAD/NAD-linked_Rdtase_dimer_sf"/>
</dbReference>
<keyword evidence="10" id="KW-0479">Metal-binding</keyword>
<dbReference type="InterPro" id="IPR007419">
    <property type="entry name" value="BFD-like_2Fe2S-bd_dom"/>
</dbReference>
<dbReference type="Pfam" id="PF07992">
    <property type="entry name" value="Pyr_redox_2"/>
    <property type="match status" value="1"/>
</dbReference>
<dbReference type="InterPro" id="IPR045854">
    <property type="entry name" value="NO2/SO3_Rdtase_4Fe4S_sf"/>
</dbReference>
<proteinExistence type="inferred from homology"/>
<organism evidence="23 24">
    <name type="scientific">Metabacillus malikii</name>
    <dbReference type="NCBI Taxonomy" id="1504265"/>
    <lineage>
        <taxon>Bacteria</taxon>
        <taxon>Bacillati</taxon>
        <taxon>Bacillota</taxon>
        <taxon>Bacilli</taxon>
        <taxon>Bacillales</taxon>
        <taxon>Bacillaceae</taxon>
        <taxon>Metabacillus</taxon>
    </lineage>
</organism>
<dbReference type="InterPro" id="IPR036188">
    <property type="entry name" value="FAD/NAD-bd_sf"/>
</dbReference>
<evidence type="ECO:0000259" key="20">
    <source>
        <dbReference type="Pfam" id="PF04324"/>
    </source>
</evidence>
<comment type="cofactor">
    <cofactor evidence="1">
        <name>siroheme</name>
        <dbReference type="ChEBI" id="CHEBI:60052"/>
    </cofactor>
</comment>
<evidence type="ECO:0000313" key="24">
    <source>
        <dbReference type="Proteomes" id="UP001234495"/>
    </source>
</evidence>
<evidence type="ECO:0000256" key="15">
    <source>
        <dbReference type="ARBA" id="ARBA00023063"/>
    </source>
</evidence>
<evidence type="ECO:0000256" key="14">
    <source>
        <dbReference type="ARBA" id="ARBA00023014"/>
    </source>
</evidence>
<dbReference type="Pfam" id="PF18267">
    <property type="entry name" value="Rubredoxin_C"/>
    <property type="match status" value="1"/>
</dbReference>
<dbReference type="InterPro" id="IPR052034">
    <property type="entry name" value="NasD-like"/>
</dbReference>
<evidence type="ECO:0000256" key="8">
    <source>
        <dbReference type="ARBA" id="ARBA00022630"/>
    </source>
</evidence>
<evidence type="ECO:0000259" key="18">
    <source>
        <dbReference type="Pfam" id="PF01077"/>
    </source>
</evidence>
<dbReference type="PRINTS" id="PR00411">
    <property type="entry name" value="PNDRDTASEI"/>
</dbReference>
<evidence type="ECO:0000256" key="16">
    <source>
        <dbReference type="ARBA" id="ARBA00034078"/>
    </source>
</evidence>
<keyword evidence="15 17" id="KW-0534">Nitrate assimilation</keyword>
<evidence type="ECO:0000256" key="2">
    <source>
        <dbReference type="ARBA" id="ARBA00001966"/>
    </source>
</evidence>
<keyword evidence="13" id="KW-0408">Iron</keyword>
<dbReference type="InterPro" id="IPR006067">
    <property type="entry name" value="NO2/SO3_Rdtase_4Fe4S_dom"/>
</dbReference>
<dbReference type="Proteomes" id="UP001234495">
    <property type="component" value="Unassembled WGS sequence"/>
</dbReference>
<dbReference type="InterPro" id="IPR041575">
    <property type="entry name" value="Rubredoxin_C"/>
</dbReference>
<dbReference type="InterPro" id="IPR005117">
    <property type="entry name" value="NiRdtase/SiRdtase_haem-b_fer"/>
</dbReference>
<keyword evidence="7" id="KW-0349">Heme</keyword>
<protein>
    <submittedName>
        <fullName evidence="23">Nitrite reductase (NADH) large subunit</fullName>
        <ecNumber evidence="23">1.7.1.15</ecNumber>
    </submittedName>
</protein>
<dbReference type="PIRSF" id="PIRSF037149">
    <property type="entry name" value="NirB"/>
    <property type="match status" value="1"/>
</dbReference>
<evidence type="ECO:0000256" key="6">
    <source>
        <dbReference type="ARBA" id="ARBA00022485"/>
    </source>
</evidence>
<dbReference type="NCBIfam" id="TIGR02374">
    <property type="entry name" value="nitri_red_nirB"/>
    <property type="match status" value="1"/>
</dbReference>
<evidence type="ECO:0000256" key="9">
    <source>
        <dbReference type="ARBA" id="ARBA00022714"/>
    </source>
</evidence>
<feature type="domain" description="BFD-like [2Fe-2S]-binding" evidence="20">
    <location>
        <begin position="415"/>
        <end position="464"/>
    </location>
</feature>
<keyword evidence="14" id="KW-0411">Iron-sulfur</keyword>
<comment type="caution">
    <text evidence="23">The sequence shown here is derived from an EMBL/GenBank/DDBJ whole genome shotgun (WGS) entry which is preliminary data.</text>
</comment>
<dbReference type="PRINTS" id="PR00368">
    <property type="entry name" value="FADPNR"/>
</dbReference>
<keyword evidence="11 17" id="KW-0274">FAD</keyword>
<dbReference type="Pfam" id="PF04324">
    <property type="entry name" value="Fer2_BFD"/>
    <property type="match status" value="2"/>
</dbReference>